<keyword evidence="2" id="KW-0536">Nodulation</keyword>
<proteinExistence type="evidence at transcript level"/>
<evidence type="ECO:0000256" key="10">
    <source>
        <dbReference type="ARBA" id="ARBA00035011"/>
    </source>
</evidence>
<protein>
    <recommendedName>
        <fullName evidence="13">Phytocyanin domain-containing protein</fullName>
    </recommendedName>
</protein>
<keyword evidence="9" id="KW-0449">Lipoprotein</keyword>
<dbReference type="FunFam" id="2.60.40.420:FF:000034">
    <property type="entry name" value="Cupredoxin superfamily protein"/>
    <property type="match status" value="1"/>
</dbReference>
<evidence type="ECO:0000256" key="3">
    <source>
        <dbReference type="ARBA" id="ARBA00022475"/>
    </source>
</evidence>
<feature type="domain" description="Phytocyanin" evidence="13">
    <location>
        <begin position="33"/>
        <end position="133"/>
    </location>
</feature>
<dbReference type="InterPro" id="IPR008972">
    <property type="entry name" value="Cupredoxin"/>
</dbReference>
<keyword evidence="6 12" id="KW-0472">Membrane</keyword>
<dbReference type="AlphaFoldDB" id="I3RZY0"/>
<sequence>MDGVGFQIRGMIVFAVVVAVAFSLGGKCVEAQVHHVVGADPGWDLASDLRAWSSGRVFRVGDQIWLTYSAAQGLVAEVKSKEEYEACDVSNPIKMYTDGLHTIPLEREGIRYFVSSEVENCNSGLKLHVEVLPKSKSSSPNPITHTQYSTPTFLAAEPTSPSASARYAHNTILAFVLLFCVTSIMYLAY</sequence>
<evidence type="ECO:0000259" key="13">
    <source>
        <dbReference type="PROSITE" id="PS51485"/>
    </source>
</evidence>
<evidence type="ECO:0000256" key="12">
    <source>
        <dbReference type="SAM" id="Phobius"/>
    </source>
</evidence>
<evidence type="ECO:0000256" key="6">
    <source>
        <dbReference type="ARBA" id="ARBA00023136"/>
    </source>
</evidence>
<keyword evidence="4" id="KW-0336">GPI-anchor</keyword>
<evidence type="ECO:0000256" key="5">
    <source>
        <dbReference type="ARBA" id="ARBA00022729"/>
    </source>
</evidence>
<comment type="similarity">
    <text evidence="10">Belongs to the early nodulin-like (ENODL) family.</text>
</comment>
<keyword evidence="12" id="KW-0812">Transmembrane</keyword>
<evidence type="ECO:0000256" key="9">
    <source>
        <dbReference type="ARBA" id="ARBA00023288"/>
    </source>
</evidence>
<dbReference type="SUPFAM" id="SSF49503">
    <property type="entry name" value="Cupredoxins"/>
    <property type="match status" value="1"/>
</dbReference>
<keyword evidence="5" id="KW-0732">Signal</keyword>
<keyword evidence="8" id="KW-0325">Glycoprotein</keyword>
<dbReference type="GO" id="GO:0009055">
    <property type="term" value="F:electron transfer activity"/>
    <property type="evidence" value="ECO:0007669"/>
    <property type="project" value="InterPro"/>
</dbReference>
<dbReference type="PANTHER" id="PTHR33021">
    <property type="entry name" value="BLUE COPPER PROTEIN"/>
    <property type="match status" value="1"/>
</dbReference>
<comment type="function">
    <text evidence="11">May act as a carbohydrate transporter.</text>
</comment>
<dbReference type="InterPro" id="IPR003245">
    <property type="entry name" value="Phytocyanin_dom"/>
</dbReference>
<organism evidence="14">
    <name type="scientific">Lotus japonicus</name>
    <name type="common">Lotus corniculatus var. japonicus</name>
    <dbReference type="NCBI Taxonomy" id="34305"/>
    <lineage>
        <taxon>Eukaryota</taxon>
        <taxon>Viridiplantae</taxon>
        <taxon>Streptophyta</taxon>
        <taxon>Embryophyta</taxon>
        <taxon>Tracheophyta</taxon>
        <taxon>Spermatophyta</taxon>
        <taxon>Magnoliopsida</taxon>
        <taxon>eudicotyledons</taxon>
        <taxon>Gunneridae</taxon>
        <taxon>Pentapetalae</taxon>
        <taxon>rosids</taxon>
        <taxon>fabids</taxon>
        <taxon>Fabales</taxon>
        <taxon>Fabaceae</taxon>
        <taxon>Papilionoideae</taxon>
        <taxon>50 kb inversion clade</taxon>
        <taxon>NPAAA clade</taxon>
        <taxon>Hologalegina</taxon>
        <taxon>robinioid clade</taxon>
        <taxon>Loteae</taxon>
        <taxon>Lotus</taxon>
    </lineage>
</organism>
<keyword evidence="12" id="KW-1133">Transmembrane helix</keyword>
<evidence type="ECO:0000313" key="14">
    <source>
        <dbReference type="EMBL" id="AFK33572.1"/>
    </source>
</evidence>
<dbReference type="Pfam" id="PF02298">
    <property type="entry name" value="Cu_bind_like"/>
    <property type="match status" value="1"/>
</dbReference>
<dbReference type="PROSITE" id="PS51485">
    <property type="entry name" value="PHYTOCYANIN"/>
    <property type="match status" value="1"/>
</dbReference>
<dbReference type="GO" id="GO:0009877">
    <property type="term" value="P:nodulation"/>
    <property type="evidence" value="ECO:0007669"/>
    <property type="project" value="UniProtKB-KW"/>
</dbReference>
<keyword evidence="7" id="KW-1015">Disulfide bond</keyword>
<accession>I3RZY0</accession>
<keyword evidence="3" id="KW-1003">Cell membrane</keyword>
<dbReference type="PANTHER" id="PTHR33021:SF31">
    <property type="entry name" value="OS02G0720100 PROTEIN"/>
    <property type="match status" value="1"/>
</dbReference>
<dbReference type="GO" id="GO:0098552">
    <property type="term" value="C:side of membrane"/>
    <property type="evidence" value="ECO:0007669"/>
    <property type="project" value="UniProtKB-KW"/>
</dbReference>
<name>I3RZY0_LOTJA</name>
<evidence type="ECO:0000256" key="7">
    <source>
        <dbReference type="ARBA" id="ARBA00023157"/>
    </source>
</evidence>
<dbReference type="InterPro" id="IPR039391">
    <property type="entry name" value="Phytocyanin-like"/>
</dbReference>
<comment type="subcellular location">
    <subcellularLocation>
        <location evidence="1">Cell membrane</location>
        <topology evidence="1">Lipid-anchor</topology>
        <topology evidence="1">GPI-anchor</topology>
    </subcellularLocation>
</comment>
<evidence type="ECO:0000256" key="2">
    <source>
        <dbReference type="ARBA" id="ARBA00022458"/>
    </source>
</evidence>
<reference evidence="14" key="1">
    <citation type="submission" date="2012-05" db="EMBL/GenBank/DDBJ databases">
        <authorList>
            <person name="Krishnakumar V."/>
            <person name="Cheung F."/>
            <person name="Xiao Y."/>
            <person name="Chan A."/>
            <person name="Moskal W.A."/>
            <person name="Town C.D."/>
        </authorList>
    </citation>
    <scope>NUCLEOTIDE SEQUENCE</scope>
</reference>
<dbReference type="GO" id="GO:0005886">
    <property type="term" value="C:plasma membrane"/>
    <property type="evidence" value="ECO:0007669"/>
    <property type="project" value="UniProtKB-SubCell"/>
</dbReference>
<dbReference type="EMBL" id="BT133777">
    <property type="protein sequence ID" value="AFK33572.1"/>
    <property type="molecule type" value="mRNA"/>
</dbReference>
<evidence type="ECO:0000256" key="11">
    <source>
        <dbReference type="ARBA" id="ARBA00037626"/>
    </source>
</evidence>
<dbReference type="Gene3D" id="2.60.40.420">
    <property type="entry name" value="Cupredoxins - blue copper proteins"/>
    <property type="match status" value="1"/>
</dbReference>
<feature type="transmembrane region" description="Helical" evidence="12">
    <location>
        <begin position="6"/>
        <end position="25"/>
    </location>
</feature>
<evidence type="ECO:0000256" key="8">
    <source>
        <dbReference type="ARBA" id="ARBA00023180"/>
    </source>
</evidence>
<dbReference type="CDD" id="cd04216">
    <property type="entry name" value="Phytocyanin"/>
    <property type="match status" value="1"/>
</dbReference>
<feature type="transmembrane region" description="Helical" evidence="12">
    <location>
        <begin position="167"/>
        <end position="188"/>
    </location>
</feature>
<evidence type="ECO:0000256" key="1">
    <source>
        <dbReference type="ARBA" id="ARBA00004609"/>
    </source>
</evidence>
<evidence type="ECO:0000256" key="4">
    <source>
        <dbReference type="ARBA" id="ARBA00022622"/>
    </source>
</evidence>